<gene>
    <name evidence="1" type="ORF">GOP47_0005467</name>
</gene>
<evidence type="ECO:0000313" key="2">
    <source>
        <dbReference type="Proteomes" id="UP000886520"/>
    </source>
</evidence>
<dbReference type="AlphaFoldDB" id="A0A9D4ZLE7"/>
<comment type="caution">
    <text evidence="1">The sequence shown here is derived from an EMBL/GenBank/DDBJ whole genome shotgun (WGS) entry which is preliminary data.</text>
</comment>
<sequence>MHTIRNPAQHNDGDGIDADVMGGELRGVVKVDLCFGGGEAVVARREYGEKCIGGEPFFVPRKSENAGEQLAKPIVGSTHMYSS</sequence>
<name>A0A9D4ZLE7_ADICA</name>
<accession>A0A9D4ZLE7</accession>
<dbReference type="Proteomes" id="UP000886520">
    <property type="component" value="Chromosome 5"/>
</dbReference>
<keyword evidence="2" id="KW-1185">Reference proteome</keyword>
<dbReference type="EMBL" id="JABFUD020000005">
    <property type="protein sequence ID" value="KAI5079988.1"/>
    <property type="molecule type" value="Genomic_DNA"/>
</dbReference>
<proteinExistence type="predicted"/>
<reference evidence="1 2" key="1">
    <citation type="submission" date="2021-01" db="EMBL/GenBank/DDBJ databases">
        <title>Adiantum capillus-veneris genome.</title>
        <authorList>
            <person name="Fang Y."/>
            <person name="Liao Q."/>
        </authorList>
    </citation>
    <scope>NUCLEOTIDE SEQUENCE [LARGE SCALE GENOMIC DNA]</scope>
    <source>
        <strain evidence="1">H3</strain>
        <tissue evidence="1">Leaf</tissue>
    </source>
</reference>
<organism evidence="1 2">
    <name type="scientific">Adiantum capillus-veneris</name>
    <name type="common">Maidenhair fern</name>
    <dbReference type="NCBI Taxonomy" id="13818"/>
    <lineage>
        <taxon>Eukaryota</taxon>
        <taxon>Viridiplantae</taxon>
        <taxon>Streptophyta</taxon>
        <taxon>Embryophyta</taxon>
        <taxon>Tracheophyta</taxon>
        <taxon>Polypodiopsida</taxon>
        <taxon>Polypodiidae</taxon>
        <taxon>Polypodiales</taxon>
        <taxon>Pteridineae</taxon>
        <taxon>Pteridaceae</taxon>
        <taxon>Vittarioideae</taxon>
        <taxon>Adiantum</taxon>
    </lineage>
</organism>
<protein>
    <submittedName>
        <fullName evidence="1">Uncharacterized protein</fullName>
    </submittedName>
</protein>
<evidence type="ECO:0000313" key="1">
    <source>
        <dbReference type="EMBL" id="KAI5079988.1"/>
    </source>
</evidence>